<dbReference type="Proteomes" id="UP000186583">
    <property type="component" value="Unassembled WGS sequence"/>
</dbReference>
<dbReference type="AlphaFoldDB" id="A0A1Q8S479"/>
<comment type="caution">
    <text evidence="1">The sequence shown here is derived from an EMBL/GenBank/DDBJ whole genome shotgun (WGS) entry which is preliminary data.</text>
</comment>
<organism evidence="1 2">
    <name type="scientific">Colletotrichum chlorophyti</name>
    <dbReference type="NCBI Taxonomy" id="708187"/>
    <lineage>
        <taxon>Eukaryota</taxon>
        <taxon>Fungi</taxon>
        <taxon>Dikarya</taxon>
        <taxon>Ascomycota</taxon>
        <taxon>Pezizomycotina</taxon>
        <taxon>Sordariomycetes</taxon>
        <taxon>Hypocreomycetidae</taxon>
        <taxon>Glomerellales</taxon>
        <taxon>Glomerellaceae</taxon>
        <taxon>Colletotrichum</taxon>
    </lineage>
</organism>
<reference evidence="1 2" key="1">
    <citation type="submission" date="2016-11" db="EMBL/GenBank/DDBJ databases">
        <title>Draft Genome Assembly of Colletotrichum chlorophyti a pathogen of herbaceous plants.</title>
        <authorList>
            <person name="Gan P."/>
            <person name="Narusaka M."/>
            <person name="Tsushima A."/>
            <person name="Narusaka Y."/>
            <person name="Takano Y."/>
            <person name="Shirasu K."/>
        </authorList>
    </citation>
    <scope>NUCLEOTIDE SEQUENCE [LARGE SCALE GENOMIC DNA]</scope>
    <source>
        <strain evidence="1 2">NTL11</strain>
    </source>
</reference>
<keyword evidence="2" id="KW-1185">Reference proteome</keyword>
<protein>
    <submittedName>
        <fullName evidence="1">Uncharacterized protein</fullName>
    </submittedName>
</protein>
<name>A0A1Q8S479_9PEZI</name>
<gene>
    <name evidence="1" type="ORF">CCHL11_07532</name>
</gene>
<evidence type="ECO:0000313" key="1">
    <source>
        <dbReference type="EMBL" id="OLN96210.1"/>
    </source>
</evidence>
<dbReference type="EMBL" id="MPGH01000020">
    <property type="protein sequence ID" value="OLN96210.1"/>
    <property type="molecule type" value="Genomic_DNA"/>
</dbReference>
<accession>A0A1Q8S479</accession>
<evidence type="ECO:0000313" key="2">
    <source>
        <dbReference type="Proteomes" id="UP000186583"/>
    </source>
</evidence>
<proteinExistence type="predicted"/>
<sequence>MLNCSCGRPRTSVHFYFCKRNRQTTPPHLRRHMEKDSIGFLL</sequence>